<dbReference type="AlphaFoldDB" id="A0A7Y7EA32"/>
<proteinExistence type="predicted"/>
<feature type="compositionally biased region" description="Low complexity" evidence="1">
    <location>
        <begin position="1"/>
        <end position="14"/>
    </location>
</feature>
<dbReference type="EMBL" id="JABBXF010000089">
    <property type="protein sequence ID" value="NVK81678.1"/>
    <property type="molecule type" value="Genomic_DNA"/>
</dbReference>
<gene>
    <name evidence="3" type="ORF">HG542_29095</name>
</gene>
<evidence type="ECO:0000256" key="2">
    <source>
        <dbReference type="SAM" id="Phobius"/>
    </source>
</evidence>
<feature type="compositionally biased region" description="Low complexity" evidence="1">
    <location>
        <begin position="74"/>
        <end position="95"/>
    </location>
</feature>
<feature type="region of interest" description="Disordered" evidence="1">
    <location>
        <begin position="68"/>
        <end position="96"/>
    </location>
</feature>
<evidence type="ECO:0000256" key="1">
    <source>
        <dbReference type="SAM" id="MobiDB-lite"/>
    </source>
</evidence>
<keyword evidence="2" id="KW-0472">Membrane</keyword>
<accession>A0A7Y7EA32</accession>
<dbReference type="Proteomes" id="UP000587462">
    <property type="component" value="Unassembled WGS sequence"/>
</dbReference>
<reference evidence="3 4" key="1">
    <citation type="submission" date="2020-04" db="EMBL/GenBank/DDBJ databases">
        <title>Draft Genome Sequence of Streptomyces morookaense DSM 40503, an 8-azaguanine-producing strain.</title>
        <authorList>
            <person name="Qi J."/>
            <person name="Gao J.-M."/>
        </authorList>
    </citation>
    <scope>NUCLEOTIDE SEQUENCE [LARGE SCALE GENOMIC DNA]</scope>
    <source>
        <strain evidence="3 4">DSM 40503</strain>
    </source>
</reference>
<comment type="caution">
    <text evidence="3">The sequence shown here is derived from an EMBL/GenBank/DDBJ whole genome shotgun (WGS) entry which is preliminary data.</text>
</comment>
<sequence length="282" mass="28743">MPQGPNPYAQAPQAPQAPQPPMPPMPPAMPFQAQQPQGKGKTAAIVATAVVLVAAIAGGGWMLLKGGDDKKPAKAAASSAAKPAAPSAAPSSAAPTGKRYKLVAPDKVADTYAKDASASGDGFDSADLEDLKTLGVVNPQNVSATYKAGDESTQKVVKFTGAWGEVKNPETVVDGLFHAMAASAGKEKDGTNTSVEGTPQKVTPAGLDDGAVLKCQNMVMSGPVFAGHTLKTPMCIWADHSTVGTVIHMDASAIRTGMTPSADEAGAFAAGIRHDMRVEITN</sequence>
<feature type="compositionally biased region" description="Pro residues" evidence="1">
    <location>
        <begin position="15"/>
        <end position="29"/>
    </location>
</feature>
<dbReference type="RefSeq" id="WP_171086631.1">
    <property type="nucleotide sequence ID" value="NZ_BNBU01000009.1"/>
</dbReference>
<feature type="region of interest" description="Disordered" evidence="1">
    <location>
        <begin position="1"/>
        <end position="38"/>
    </location>
</feature>
<protein>
    <submittedName>
        <fullName evidence="3">Uncharacterized protein</fullName>
    </submittedName>
</protein>
<evidence type="ECO:0000313" key="4">
    <source>
        <dbReference type="Proteomes" id="UP000587462"/>
    </source>
</evidence>
<organism evidence="3 4">
    <name type="scientific">Streptomyces morookaense</name>
    <name type="common">Streptoverticillium morookaense</name>
    <dbReference type="NCBI Taxonomy" id="1970"/>
    <lineage>
        <taxon>Bacteria</taxon>
        <taxon>Bacillati</taxon>
        <taxon>Actinomycetota</taxon>
        <taxon>Actinomycetes</taxon>
        <taxon>Kitasatosporales</taxon>
        <taxon>Streptomycetaceae</taxon>
        <taxon>Streptomyces</taxon>
    </lineage>
</organism>
<name>A0A7Y7EA32_STRMO</name>
<keyword evidence="2" id="KW-1133">Transmembrane helix</keyword>
<feature type="transmembrane region" description="Helical" evidence="2">
    <location>
        <begin position="43"/>
        <end position="64"/>
    </location>
</feature>
<keyword evidence="4" id="KW-1185">Reference proteome</keyword>
<keyword evidence="2" id="KW-0812">Transmembrane</keyword>
<evidence type="ECO:0000313" key="3">
    <source>
        <dbReference type="EMBL" id="NVK81678.1"/>
    </source>
</evidence>